<proteinExistence type="predicted"/>
<protein>
    <submittedName>
        <fullName evidence="1">Uncharacterized protein</fullName>
    </submittedName>
</protein>
<evidence type="ECO:0000313" key="1">
    <source>
        <dbReference type="EMBL" id="TNN83770.1"/>
    </source>
</evidence>
<name>A0A4Z2J0G8_9TELE</name>
<evidence type="ECO:0000313" key="2">
    <source>
        <dbReference type="Proteomes" id="UP000314294"/>
    </source>
</evidence>
<comment type="caution">
    <text evidence="1">The sequence shown here is derived from an EMBL/GenBank/DDBJ whole genome shotgun (WGS) entry which is preliminary data.</text>
</comment>
<dbReference type="AlphaFoldDB" id="A0A4Z2J0G8"/>
<dbReference type="EMBL" id="SRLO01000031">
    <property type="protein sequence ID" value="TNN83770.1"/>
    <property type="molecule type" value="Genomic_DNA"/>
</dbReference>
<dbReference type="Proteomes" id="UP000314294">
    <property type="component" value="Unassembled WGS sequence"/>
</dbReference>
<sequence length="83" mass="9543">MLSPCWLKNSPTNEEPVLVVANRRMCFRPPVAASWRRFISAKAESNLPSEVEEPLCFSSMWEKPLGCRGVWGVCFKRFKAILR</sequence>
<accession>A0A4Z2J0G8</accession>
<organism evidence="1 2">
    <name type="scientific">Liparis tanakae</name>
    <name type="common">Tanaka's snailfish</name>
    <dbReference type="NCBI Taxonomy" id="230148"/>
    <lineage>
        <taxon>Eukaryota</taxon>
        <taxon>Metazoa</taxon>
        <taxon>Chordata</taxon>
        <taxon>Craniata</taxon>
        <taxon>Vertebrata</taxon>
        <taxon>Euteleostomi</taxon>
        <taxon>Actinopterygii</taxon>
        <taxon>Neopterygii</taxon>
        <taxon>Teleostei</taxon>
        <taxon>Neoteleostei</taxon>
        <taxon>Acanthomorphata</taxon>
        <taxon>Eupercaria</taxon>
        <taxon>Perciformes</taxon>
        <taxon>Cottioidei</taxon>
        <taxon>Cottales</taxon>
        <taxon>Liparidae</taxon>
        <taxon>Liparis</taxon>
    </lineage>
</organism>
<gene>
    <name evidence="1" type="ORF">EYF80_005946</name>
</gene>
<keyword evidence="2" id="KW-1185">Reference proteome</keyword>
<reference evidence="1 2" key="1">
    <citation type="submission" date="2019-03" db="EMBL/GenBank/DDBJ databases">
        <title>First draft genome of Liparis tanakae, snailfish: a comprehensive survey of snailfish specific genes.</title>
        <authorList>
            <person name="Kim W."/>
            <person name="Song I."/>
            <person name="Jeong J.-H."/>
            <person name="Kim D."/>
            <person name="Kim S."/>
            <person name="Ryu S."/>
            <person name="Song J.Y."/>
            <person name="Lee S.K."/>
        </authorList>
    </citation>
    <scope>NUCLEOTIDE SEQUENCE [LARGE SCALE GENOMIC DNA]</scope>
    <source>
        <tissue evidence="1">Muscle</tissue>
    </source>
</reference>